<dbReference type="GO" id="GO:0060271">
    <property type="term" value="P:cilium assembly"/>
    <property type="evidence" value="ECO:0007669"/>
    <property type="project" value="TreeGrafter"/>
</dbReference>
<keyword evidence="4" id="KW-0677">Repeat</keyword>
<dbReference type="Pfam" id="PF03607">
    <property type="entry name" value="DCX"/>
    <property type="match status" value="2"/>
</dbReference>
<evidence type="ECO:0000256" key="9">
    <source>
        <dbReference type="ARBA" id="ARBA00037822"/>
    </source>
</evidence>
<dbReference type="PANTHER" id="PTHR23004:SF5">
    <property type="entry name" value="DOUBLECORTIN DOMAIN-CONTAINING PROTEIN 2"/>
    <property type="match status" value="1"/>
</dbReference>
<dbReference type="SUPFAM" id="SSF89837">
    <property type="entry name" value="Doublecortin (DC)"/>
    <property type="match status" value="2"/>
</dbReference>
<dbReference type="InterPro" id="IPR036572">
    <property type="entry name" value="Doublecortin_dom_sf"/>
</dbReference>
<feature type="compositionally biased region" description="Basic and acidic residues" evidence="13">
    <location>
        <begin position="375"/>
        <end position="394"/>
    </location>
</feature>
<dbReference type="InterPro" id="IPR003533">
    <property type="entry name" value="Doublecortin_dom"/>
</dbReference>
<evidence type="ECO:0000256" key="1">
    <source>
        <dbReference type="ARBA" id="ARBA00004430"/>
    </source>
</evidence>
<gene>
    <name evidence="15" type="ORF">JRQ81_012475</name>
</gene>
<dbReference type="FunFam" id="3.10.20.230:FF:000004">
    <property type="entry name" value="Doublecortin domain containing 2"/>
    <property type="match status" value="1"/>
</dbReference>
<dbReference type="EMBL" id="JAPFRF010000003">
    <property type="protein sequence ID" value="KAJ7338573.1"/>
    <property type="molecule type" value="Genomic_DNA"/>
</dbReference>
<evidence type="ECO:0000256" key="7">
    <source>
        <dbReference type="ARBA" id="ARBA00023212"/>
    </source>
</evidence>
<dbReference type="SMART" id="SM00537">
    <property type="entry name" value="DCX"/>
    <property type="match status" value="2"/>
</dbReference>
<organism evidence="15 16">
    <name type="scientific">Phrynocephalus forsythii</name>
    <dbReference type="NCBI Taxonomy" id="171643"/>
    <lineage>
        <taxon>Eukaryota</taxon>
        <taxon>Metazoa</taxon>
        <taxon>Chordata</taxon>
        <taxon>Craniata</taxon>
        <taxon>Vertebrata</taxon>
        <taxon>Euteleostomi</taxon>
        <taxon>Lepidosauria</taxon>
        <taxon>Squamata</taxon>
        <taxon>Bifurcata</taxon>
        <taxon>Unidentata</taxon>
        <taxon>Episquamata</taxon>
        <taxon>Toxicofera</taxon>
        <taxon>Iguania</taxon>
        <taxon>Acrodonta</taxon>
        <taxon>Agamidae</taxon>
        <taxon>Agaminae</taxon>
        <taxon>Phrynocephalus</taxon>
    </lineage>
</organism>
<dbReference type="GO" id="GO:0001764">
    <property type="term" value="P:neuron migration"/>
    <property type="evidence" value="ECO:0007669"/>
    <property type="project" value="TreeGrafter"/>
</dbReference>
<feature type="domain" description="Doublecortin" evidence="14">
    <location>
        <begin position="138"/>
        <end position="220"/>
    </location>
</feature>
<reference evidence="15" key="1">
    <citation type="journal article" date="2023" name="DNA Res.">
        <title>Chromosome-level genome assembly of Phrynocephalus forsythii using third-generation DNA sequencing and Hi-C analysis.</title>
        <authorList>
            <person name="Qi Y."/>
            <person name="Zhao W."/>
            <person name="Zhao Y."/>
            <person name="Niu C."/>
            <person name="Cao S."/>
            <person name="Zhang Y."/>
        </authorList>
    </citation>
    <scope>NUCLEOTIDE SEQUENCE</scope>
    <source>
        <tissue evidence="15">Muscle</tissue>
    </source>
</reference>
<feature type="domain" description="Doublecortin" evidence="14">
    <location>
        <begin position="17"/>
        <end position="100"/>
    </location>
</feature>
<evidence type="ECO:0000256" key="4">
    <source>
        <dbReference type="ARBA" id="ARBA00022737"/>
    </source>
</evidence>
<evidence type="ECO:0000256" key="10">
    <source>
        <dbReference type="ARBA" id="ARBA00057353"/>
    </source>
</evidence>
<protein>
    <recommendedName>
        <fullName evidence="12">Doublecortin domain-containing protein 2</fullName>
    </recommendedName>
</protein>
<dbReference type="GO" id="GO:0005930">
    <property type="term" value="C:axoneme"/>
    <property type="evidence" value="ECO:0007669"/>
    <property type="project" value="UniProtKB-SubCell"/>
</dbReference>
<comment type="subunit">
    <text evidence="11">Interacts with DVL1, DVL2 and DVL3.</text>
</comment>
<evidence type="ECO:0000256" key="13">
    <source>
        <dbReference type="SAM" id="MobiDB-lite"/>
    </source>
</evidence>
<dbReference type="PROSITE" id="PS50309">
    <property type="entry name" value="DC"/>
    <property type="match status" value="2"/>
</dbReference>
<evidence type="ECO:0000256" key="3">
    <source>
        <dbReference type="ARBA" id="ARBA00022553"/>
    </source>
</evidence>
<feature type="region of interest" description="Disordered" evidence="13">
    <location>
        <begin position="361"/>
        <end position="475"/>
    </location>
</feature>
<evidence type="ECO:0000259" key="14">
    <source>
        <dbReference type="PROSITE" id="PS50309"/>
    </source>
</evidence>
<evidence type="ECO:0000313" key="16">
    <source>
        <dbReference type="Proteomes" id="UP001142489"/>
    </source>
</evidence>
<evidence type="ECO:0000256" key="12">
    <source>
        <dbReference type="ARBA" id="ARBA00072980"/>
    </source>
</evidence>
<dbReference type="OrthoDB" id="1738954at2759"/>
<proteinExistence type="predicted"/>
<feature type="compositionally biased region" description="Polar residues" evidence="13">
    <location>
        <begin position="256"/>
        <end position="266"/>
    </location>
</feature>
<dbReference type="GO" id="GO:0005815">
    <property type="term" value="C:microtubule organizing center"/>
    <property type="evidence" value="ECO:0007669"/>
    <property type="project" value="TreeGrafter"/>
</dbReference>
<keyword evidence="6" id="KW-0524">Neurogenesis</keyword>
<feature type="compositionally biased region" description="Basic and acidic residues" evidence="13">
    <location>
        <begin position="427"/>
        <end position="446"/>
    </location>
</feature>
<keyword evidence="5" id="KW-0970">Cilium biogenesis/degradation</keyword>
<keyword evidence="16" id="KW-1185">Reference proteome</keyword>
<keyword evidence="2" id="KW-0963">Cytoplasm</keyword>
<dbReference type="GO" id="GO:0035556">
    <property type="term" value="P:intracellular signal transduction"/>
    <property type="evidence" value="ECO:0007669"/>
    <property type="project" value="InterPro"/>
</dbReference>
<dbReference type="GO" id="GO:0005874">
    <property type="term" value="C:microtubule"/>
    <property type="evidence" value="ECO:0007669"/>
    <property type="project" value="TreeGrafter"/>
</dbReference>
<sequence>MSSPSTKATCLSQPVVKSVMVYRNGDPFFPGRRVVIHEKKVSSFDVFLKEVTGGVNASFGAVRNIYTPHGGHRVRQLNEIRSGEHYVAGGREAFKKLNYLDIGEPKKRPPESNNEVKPVTHSRINVSARFRKPLQEPCSIFLVANGDIISPAVRLFIPRKALTQWDRVLEMVTEKVTLRSGAVHRLYTLDGKLVANGLDLENGQFYVAVGRDKFKKLPYSELIFRKSSMRRSYGSKASSLPLVGGSGKSKGSSKSADTVETVSPQSPKEKQKHGQNQESKKPVKLKVNAKSRTKSQDAPDNEDGVYKAGKKRSEMRGAVEVQEDEDTQTEVPVDQRPAETVDEEENIAVEQKVLYQGEYSAVNGEADPGAETGEAIDRIEEDKEEMNGHCRDVEEGQAYEQAAQDMLANHPEGETHGENGVELVQNSREEETKEGTDDQTKDDSNYEKTSAPRVTITSPQGSEKSEQTNEYAAVA</sequence>
<evidence type="ECO:0000256" key="5">
    <source>
        <dbReference type="ARBA" id="ARBA00022794"/>
    </source>
</evidence>
<dbReference type="GO" id="GO:0048813">
    <property type="term" value="P:dendrite morphogenesis"/>
    <property type="evidence" value="ECO:0007669"/>
    <property type="project" value="TreeGrafter"/>
</dbReference>
<comment type="caution">
    <text evidence="15">The sequence shown here is derived from an EMBL/GenBank/DDBJ whole genome shotgun (WGS) entry which is preliminary data.</text>
</comment>
<evidence type="ECO:0000256" key="6">
    <source>
        <dbReference type="ARBA" id="ARBA00022902"/>
    </source>
</evidence>
<dbReference type="GO" id="GO:1902017">
    <property type="term" value="P:regulation of cilium assembly"/>
    <property type="evidence" value="ECO:0007669"/>
    <property type="project" value="TreeGrafter"/>
</dbReference>
<dbReference type="CDD" id="cd17152">
    <property type="entry name" value="DCX2_DCDC2"/>
    <property type="match status" value="1"/>
</dbReference>
<dbReference type="PANTHER" id="PTHR23004">
    <property type="entry name" value="DOUBLECORTIN DOMAIN CONTAINING 2"/>
    <property type="match status" value="1"/>
</dbReference>
<dbReference type="FunFam" id="3.10.20.230:FF:000005">
    <property type="entry name" value="Doublecortin domain containing 2"/>
    <property type="match status" value="1"/>
</dbReference>
<name>A0A9Q1B5B6_9SAUR</name>
<feature type="region of interest" description="Disordered" evidence="13">
    <location>
        <begin position="235"/>
        <end position="343"/>
    </location>
</feature>
<feature type="compositionally biased region" description="Basic residues" evidence="13">
    <location>
        <begin position="282"/>
        <end position="293"/>
    </location>
</feature>
<dbReference type="Proteomes" id="UP001142489">
    <property type="component" value="Unassembled WGS sequence"/>
</dbReference>
<dbReference type="GO" id="GO:0060091">
    <property type="term" value="C:kinocilium"/>
    <property type="evidence" value="ECO:0007669"/>
    <property type="project" value="UniProtKB-SubCell"/>
</dbReference>
<comment type="function">
    <text evidence="10">Protein that plays a role in the inhibition of canonical Wnt signaling pathway. May be involved in neuronal migration during development of the cerebral neocortex. Involved in the control of ciliogenesis and ciliary length.</text>
</comment>
<evidence type="ECO:0000313" key="15">
    <source>
        <dbReference type="EMBL" id="KAJ7338573.1"/>
    </source>
</evidence>
<dbReference type="Gene3D" id="3.10.20.230">
    <property type="entry name" value="Doublecortin domain"/>
    <property type="match status" value="2"/>
</dbReference>
<comment type="subcellular location">
    <subcellularLocation>
        <location evidence="9">Cell projection</location>
        <location evidence="9">Kinocilium</location>
    </subcellularLocation>
    <subcellularLocation>
        <location evidence="1">Cytoplasm</location>
        <location evidence="1">Cytoskeleton</location>
        <location evidence="1">Cilium axoneme</location>
    </subcellularLocation>
</comment>
<dbReference type="AlphaFoldDB" id="A0A9Q1B5B6"/>
<evidence type="ECO:0000256" key="2">
    <source>
        <dbReference type="ARBA" id="ARBA00022490"/>
    </source>
</evidence>
<accession>A0A9Q1B5B6</accession>
<keyword evidence="8" id="KW-0966">Cell projection</keyword>
<evidence type="ECO:0000256" key="11">
    <source>
        <dbReference type="ARBA" id="ARBA00066265"/>
    </source>
</evidence>
<evidence type="ECO:0000256" key="8">
    <source>
        <dbReference type="ARBA" id="ARBA00023273"/>
    </source>
</evidence>
<keyword evidence="3" id="KW-0597">Phosphoprotein</keyword>
<dbReference type="InterPro" id="IPR033036">
    <property type="entry name" value="DCDC2_DCX_dom2"/>
</dbReference>
<keyword evidence="7" id="KW-0206">Cytoskeleton</keyword>